<evidence type="ECO:0000259" key="3">
    <source>
        <dbReference type="Pfam" id="PF13649"/>
    </source>
</evidence>
<accession>M2TT08</accession>
<sequence length="290" mass="32619">MSSAPTPQDQADSKDWSASQYLKFNNERTRPVYDLITQILPHISSPSPRIYDLGCGPGNSTRVLTTSFPSAHVTGMDSSPDMLRRASDEFRSDSANVDFVAGDIANFEVEQGTDLVFSNAVFHWLRSADRIPALQRLFASLKPGAVLAFQMPDNYHEPSHALMRLVATLPSQPWSRYFADAHVGELKDTQRPDLDPIEPTPHFYNAFVQHASLVNIWRTNYHHVLSDAPAIVEWVKGTGLLPYLNRIEDDAAKAAFLREYESKLQEAYPTLADGKVILVYPRFFVLVVRK</sequence>
<dbReference type="InterPro" id="IPR041698">
    <property type="entry name" value="Methyltransf_25"/>
</dbReference>
<dbReference type="CDD" id="cd02440">
    <property type="entry name" value="AdoMet_MTases"/>
    <property type="match status" value="1"/>
</dbReference>
<dbReference type="AlphaFoldDB" id="M2TT08"/>
<keyword evidence="2" id="KW-0808">Transferase</keyword>
<dbReference type="GO" id="GO:0032259">
    <property type="term" value="P:methylation"/>
    <property type="evidence" value="ECO:0007669"/>
    <property type="project" value="UniProtKB-KW"/>
</dbReference>
<evidence type="ECO:0000313" key="5">
    <source>
        <dbReference type="Proteomes" id="UP000016936"/>
    </source>
</evidence>
<dbReference type="Gene3D" id="1.10.150.290">
    <property type="entry name" value="S-adenosyl-L-methionine-dependent methyltransferases"/>
    <property type="match status" value="1"/>
</dbReference>
<keyword evidence="5" id="KW-1185">Reference proteome</keyword>
<feature type="domain" description="Methyltransferase" evidence="3">
    <location>
        <begin position="50"/>
        <end position="144"/>
    </location>
</feature>
<dbReference type="InterPro" id="IPR029063">
    <property type="entry name" value="SAM-dependent_MTases_sf"/>
</dbReference>
<reference evidence="4 5" key="1">
    <citation type="journal article" date="2012" name="PLoS Pathog.">
        <title>Diverse lifestyles and strategies of plant pathogenesis encoded in the genomes of eighteen Dothideomycetes fungi.</title>
        <authorList>
            <person name="Ohm R.A."/>
            <person name="Feau N."/>
            <person name="Henrissat B."/>
            <person name="Schoch C.L."/>
            <person name="Horwitz B.A."/>
            <person name="Barry K.W."/>
            <person name="Condon B.J."/>
            <person name="Copeland A.C."/>
            <person name="Dhillon B."/>
            <person name="Glaser F."/>
            <person name="Hesse C.N."/>
            <person name="Kosti I."/>
            <person name="LaButti K."/>
            <person name="Lindquist E.A."/>
            <person name="Lucas S."/>
            <person name="Salamov A.A."/>
            <person name="Bradshaw R.E."/>
            <person name="Ciuffetti L."/>
            <person name="Hamelin R.C."/>
            <person name="Kema G.H.J."/>
            <person name="Lawrence C."/>
            <person name="Scott J.A."/>
            <person name="Spatafora J.W."/>
            <person name="Turgeon B.G."/>
            <person name="de Wit P.J.G.M."/>
            <person name="Zhong S."/>
            <person name="Goodwin S.B."/>
            <person name="Grigoriev I.V."/>
        </authorList>
    </citation>
    <scope>NUCLEOTIDE SEQUENCE [LARGE SCALE GENOMIC DNA]</scope>
    <source>
        <strain evidence="5">C5 / ATCC 48332 / race O</strain>
    </source>
</reference>
<dbReference type="eggNOG" id="ENOG502S1YX">
    <property type="taxonomic scope" value="Eukaryota"/>
</dbReference>
<evidence type="ECO:0000256" key="1">
    <source>
        <dbReference type="ARBA" id="ARBA00022603"/>
    </source>
</evidence>
<evidence type="ECO:0000256" key="2">
    <source>
        <dbReference type="ARBA" id="ARBA00022679"/>
    </source>
</evidence>
<dbReference type="GO" id="GO:0030798">
    <property type="term" value="F:trans-aconitate 2-methyltransferase activity"/>
    <property type="evidence" value="ECO:0007669"/>
    <property type="project" value="InterPro"/>
</dbReference>
<gene>
    <name evidence="4" type="ORF">COCHEDRAFT_1024756</name>
</gene>
<dbReference type="PANTHER" id="PTHR43861:SF1">
    <property type="entry name" value="TRANS-ACONITATE 2-METHYLTRANSFERASE"/>
    <property type="match status" value="1"/>
</dbReference>
<dbReference type="STRING" id="701091.M2TT08"/>
<dbReference type="OrthoDB" id="66144at2759"/>
<dbReference type="HOGENOM" id="CLU_037990_5_2_1"/>
<dbReference type="PANTHER" id="PTHR43861">
    <property type="entry name" value="TRANS-ACONITATE 2-METHYLTRANSFERASE-RELATED"/>
    <property type="match status" value="1"/>
</dbReference>
<dbReference type="Gene3D" id="3.40.50.150">
    <property type="entry name" value="Vaccinia Virus protein VP39"/>
    <property type="match status" value="1"/>
</dbReference>
<dbReference type="EMBL" id="KB445598">
    <property type="protein sequence ID" value="EMD84911.1"/>
    <property type="molecule type" value="Genomic_DNA"/>
</dbReference>
<evidence type="ECO:0000313" key="4">
    <source>
        <dbReference type="EMBL" id="EMD84911.1"/>
    </source>
</evidence>
<dbReference type="Proteomes" id="UP000016936">
    <property type="component" value="Unassembled WGS sequence"/>
</dbReference>
<proteinExistence type="predicted"/>
<organism evidence="4 5">
    <name type="scientific">Cochliobolus heterostrophus (strain C5 / ATCC 48332 / race O)</name>
    <name type="common">Southern corn leaf blight fungus</name>
    <name type="synonym">Bipolaris maydis</name>
    <dbReference type="NCBI Taxonomy" id="701091"/>
    <lineage>
        <taxon>Eukaryota</taxon>
        <taxon>Fungi</taxon>
        <taxon>Dikarya</taxon>
        <taxon>Ascomycota</taxon>
        <taxon>Pezizomycotina</taxon>
        <taxon>Dothideomycetes</taxon>
        <taxon>Pleosporomycetidae</taxon>
        <taxon>Pleosporales</taxon>
        <taxon>Pleosporineae</taxon>
        <taxon>Pleosporaceae</taxon>
        <taxon>Bipolaris</taxon>
    </lineage>
</organism>
<dbReference type="OMA" id="YLAFADH"/>
<dbReference type="SUPFAM" id="SSF53335">
    <property type="entry name" value="S-adenosyl-L-methionine-dependent methyltransferases"/>
    <property type="match status" value="1"/>
</dbReference>
<dbReference type="Pfam" id="PF13649">
    <property type="entry name" value="Methyltransf_25"/>
    <property type="match status" value="1"/>
</dbReference>
<dbReference type="InterPro" id="IPR023149">
    <property type="entry name" value="Trans_acon_MeTrfase_C"/>
</dbReference>
<protein>
    <recommendedName>
        <fullName evidence="3">Methyltransferase domain-containing protein</fullName>
    </recommendedName>
</protein>
<keyword evidence="1" id="KW-0489">Methyltransferase</keyword>
<reference evidence="5" key="2">
    <citation type="journal article" date="2013" name="PLoS Genet.">
        <title>Comparative genome structure, secondary metabolite, and effector coding capacity across Cochliobolus pathogens.</title>
        <authorList>
            <person name="Condon B.J."/>
            <person name="Leng Y."/>
            <person name="Wu D."/>
            <person name="Bushley K.E."/>
            <person name="Ohm R.A."/>
            <person name="Otillar R."/>
            <person name="Martin J."/>
            <person name="Schackwitz W."/>
            <person name="Grimwood J."/>
            <person name="MohdZainudin N."/>
            <person name="Xue C."/>
            <person name="Wang R."/>
            <person name="Manning V.A."/>
            <person name="Dhillon B."/>
            <person name="Tu Z.J."/>
            <person name="Steffenson B.J."/>
            <person name="Salamov A."/>
            <person name="Sun H."/>
            <person name="Lowry S."/>
            <person name="LaButti K."/>
            <person name="Han J."/>
            <person name="Copeland A."/>
            <person name="Lindquist E."/>
            <person name="Barry K."/>
            <person name="Schmutz J."/>
            <person name="Baker S.E."/>
            <person name="Ciuffetti L.M."/>
            <person name="Grigoriev I.V."/>
            <person name="Zhong S."/>
            <person name="Turgeon B.G."/>
        </authorList>
    </citation>
    <scope>NUCLEOTIDE SEQUENCE [LARGE SCALE GENOMIC DNA]</scope>
    <source>
        <strain evidence="5">C5 / ATCC 48332 / race O</strain>
    </source>
</reference>
<name>M2TT08_COCH5</name>